<dbReference type="AlphaFoldDB" id="A0A8X6NL15"/>
<accession>A0A8X6NL15</accession>
<feature type="non-terminal residue" evidence="1">
    <location>
        <position position="1"/>
    </location>
</feature>
<comment type="caution">
    <text evidence="1">The sequence shown here is derived from an EMBL/GenBank/DDBJ whole genome shotgun (WGS) entry which is preliminary data.</text>
</comment>
<evidence type="ECO:0000313" key="1">
    <source>
        <dbReference type="EMBL" id="GFT18594.1"/>
    </source>
</evidence>
<keyword evidence="2" id="KW-1185">Reference proteome</keyword>
<sequence>KSVTLYGCVAYFRLFSNGNFVCCVYILLLEWSDVFGIIAHIGRRVRFDFGSHMSAVWLSRKIGTGRGNPSDKIAIKLPAEDIN</sequence>
<evidence type="ECO:0000313" key="2">
    <source>
        <dbReference type="Proteomes" id="UP000887013"/>
    </source>
</evidence>
<gene>
    <name evidence="1" type="ORF">NPIL_111551</name>
</gene>
<proteinExistence type="predicted"/>
<dbReference type="EMBL" id="BMAW01105281">
    <property type="protein sequence ID" value="GFT18594.1"/>
    <property type="molecule type" value="Genomic_DNA"/>
</dbReference>
<organism evidence="1 2">
    <name type="scientific">Nephila pilipes</name>
    <name type="common">Giant wood spider</name>
    <name type="synonym">Nephila maculata</name>
    <dbReference type="NCBI Taxonomy" id="299642"/>
    <lineage>
        <taxon>Eukaryota</taxon>
        <taxon>Metazoa</taxon>
        <taxon>Ecdysozoa</taxon>
        <taxon>Arthropoda</taxon>
        <taxon>Chelicerata</taxon>
        <taxon>Arachnida</taxon>
        <taxon>Araneae</taxon>
        <taxon>Araneomorphae</taxon>
        <taxon>Entelegynae</taxon>
        <taxon>Araneoidea</taxon>
        <taxon>Nephilidae</taxon>
        <taxon>Nephila</taxon>
    </lineage>
</organism>
<name>A0A8X6NL15_NEPPI</name>
<protein>
    <submittedName>
        <fullName evidence="1">Uncharacterized protein</fullName>
    </submittedName>
</protein>
<dbReference type="Proteomes" id="UP000887013">
    <property type="component" value="Unassembled WGS sequence"/>
</dbReference>
<reference evidence="1" key="1">
    <citation type="submission" date="2020-08" db="EMBL/GenBank/DDBJ databases">
        <title>Multicomponent nature underlies the extraordinary mechanical properties of spider dragline silk.</title>
        <authorList>
            <person name="Kono N."/>
            <person name="Nakamura H."/>
            <person name="Mori M."/>
            <person name="Yoshida Y."/>
            <person name="Ohtoshi R."/>
            <person name="Malay A.D."/>
            <person name="Moran D.A.P."/>
            <person name="Tomita M."/>
            <person name="Numata K."/>
            <person name="Arakawa K."/>
        </authorList>
    </citation>
    <scope>NUCLEOTIDE SEQUENCE</scope>
</reference>